<comment type="similarity">
    <text evidence="2">Belongs to the protein kinase superfamily. BUD32 family.</text>
</comment>
<sequence>MSNATDIIILKQGAEARLYISEFNSQKCLVKERFRKTYRLPEIDKQLSGERMKAESKAISRCQAAGILVPRIYNMNLNDRKIYMEYFDRAVTAKTYINDLSPENEEQLNRIGEMIGSIVGKMHANNIIHGDLTTSNILLNPKSDDIHDYDMIFIDFGLAHYGQSTEDKGVDLYVLERALLSAHSSVPTIFDIILQSYKLHNSNGAADVISKFEDVRARGRKRTMVG</sequence>
<evidence type="ECO:0000256" key="6">
    <source>
        <dbReference type="ARBA" id="ARBA00022679"/>
    </source>
</evidence>
<dbReference type="PANTHER" id="PTHR12209:SF0">
    <property type="entry name" value="EKC_KEOPS COMPLEX SUBUNIT TP53RK"/>
    <property type="match status" value="1"/>
</dbReference>
<dbReference type="NCBIfam" id="TIGR03724">
    <property type="entry name" value="arch_bud32"/>
    <property type="match status" value="1"/>
</dbReference>
<evidence type="ECO:0000256" key="13">
    <source>
        <dbReference type="ARBA" id="ARBA00047899"/>
    </source>
</evidence>
<evidence type="ECO:0000313" key="21">
    <source>
        <dbReference type="EMBL" id="KAJ6632760.1"/>
    </source>
</evidence>
<dbReference type="InterPro" id="IPR022495">
    <property type="entry name" value="Bud32"/>
</dbReference>
<dbReference type="GO" id="GO:0005524">
    <property type="term" value="F:ATP binding"/>
    <property type="evidence" value="ECO:0007669"/>
    <property type="project" value="UniProtKB-KW"/>
</dbReference>
<dbReference type="GO" id="GO:0005634">
    <property type="term" value="C:nucleus"/>
    <property type="evidence" value="ECO:0007669"/>
    <property type="project" value="UniProtKB-SubCell"/>
</dbReference>
<keyword evidence="5" id="KW-0597">Phosphoprotein</keyword>
<evidence type="ECO:0000256" key="4">
    <source>
        <dbReference type="ARBA" id="ARBA00022527"/>
    </source>
</evidence>
<dbReference type="PROSITE" id="PS00109">
    <property type="entry name" value="PROTEIN_KINASE_TYR"/>
    <property type="match status" value="1"/>
</dbReference>
<dbReference type="OrthoDB" id="3399at2759"/>
<keyword evidence="4" id="KW-0723">Serine/threonine-protein kinase</keyword>
<reference evidence="21" key="1">
    <citation type="submission" date="2022-07" db="EMBL/GenBank/DDBJ databases">
        <authorList>
            <person name="Trinca V."/>
            <person name="Uliana J.V.C."/>
            <person name="Torres T.T."/>
            <person name="Ward R.J."/>
            <person name="Monesi N."/>
        </authorList>
    </citation>
    <scope>NUCLEOTIDE SEQUENCE</scope>
    <source>
        <strain evidence="21">HSMRA1968</strain>
        <tissue evidence="21">Whole embryos</tissue>
    </source>
</reference>
<evidence type="ECO:0000256" key="1">
    <source>
        <dbReference type="ARBA" id="ARBA00004123"/>
    </source>
</evidence>
<dbReference type="GO" id="GO:0000408">
    <property type="term" value="C:EKC/KEOPS complex"/>
    <property type="evidence" value="ECO:0007669"/>
    <property type="project" value="UniProtKB-ARBA"/>
</dbReference>
<dbReference type="InterPro" id="IPR000719">
    <property type="entry name" value="Prot_kinase_dom"/>
</dbReference>
<evidence type="ECO:0000256" key="7">
    <source>
        <dbReference type="ARBA" id="ARBA00022694"/>
    </source>
</evidence>
<dbReference type="InterPro" id="IPR011009">
    <property type="entry name" value="Kinase-like_dom_sf"/>
</dbReference>
<feature type="domain" description="Protein kinase" evidence="20">
    <location>
        <begin position="4"/>
        <end position="226"/>
    </location>
</feature>
<evidence type="ECO:0000256" key="15">
    <source>
        <dbReference type="ARBA" id="ARBA00056624"/>
    </source>
</evidence>
<gene>
    <name evidence="21" type="primary">bud32</name>
    <name evidence="21" type="ORF">Bhyg_16226</name>
</gene>
<evidence type="ECO:0000256" key="11">
    <source>
        <dbReference type="ARBA" id="ARBA00022840"/>
    </source>
</evidence>
<dbReference type="EMBL" id="WJQU01002526">
    <property type="protein sequence ID" value="KAJ6632760.1"/>
    <property type="molecule type" value="Genomic_DNA"/>
</dbReference>
<dbReference type="FunFam" id="3.30.200.20:FF:000201">
    <property type="entry name" value="TP53-regulating kinase isoform X1"/>
    <property type="match status" value="1"/>
</dbReference>
<comment type="subcellular location">
    <subcellularLocation>
        <location evidence="1">Nucleus</location>
    </subcellularLocation>
</comment>
<comment type="caution">
    <text evidence="21">The sequence shown here is derived from an EMBL/GenBank/DDBJ whole genome shotgun (WGS) entry which is preliminary data.</text>
</comment>
<dbReference type="AlphaFoldDB" id="A0A9Q0RUX2"/>
<keyword evidence="22" id="KW-1185">Reference proteome</keyword>
<keyword evidence="12" id="KW-0539">Nucleus</keyword>
<keyword evidence="10" id="KW-0378">Hydrolase</keyword>
<dbReference type="GO" id="GO:0005829">
    <property type="term" value="C:cytosol"/>
    <property type="evidence" value="ECO:0007669"/>
    <property type="project" value="TreeGrafter"/>
</dbReference>
<keyword evidence="8" id="KW-0547">Nucleotide-binding</keyword>
<evidence type="ECO:0000256" key="17">
    <source>
        <dbReference type="ARBA" id="ARBA00079584"/>
    </source>
</evidence>
<dbReference type="GO" id="GO:0004674">
    <property type="term" value="F:protein serine/threonine kinase activity"/>
    <property type="evidence" value="ECO:0007669"/>
    <property type="project" value="UniProtKB-KW"/>
</dbReference>
<dbReference type="Gene3D" id="3.30.200.20">
    <property type="entry name" value="Phosphorylase Kinase, domain 1"/>
    <property type="match status" value="1"/>
</dbReference>
<proteinExistence type="inferred from homology"/>
<dbReference type="EC" id="2.7.11.1" evidence="3"/>
<keyword evidence="7" id="KW-0819">tRNA processing</keyword>
<evidence type="ECO:0000256" key="18">
    <source>
        <dbReference type="ARBA" id="ARBA00080585"/>
    </source>
</evidence>
<dbReference type="PROSITE" id="PS50011">
    <property type="entry name" value="PROTEIN_KINASE_DOM"/>
    <property type="match status" value="1"/>
</dbReference>
<evidence type="ECO:0000313" key="22">
    <source>
        <dbReference type="Proteomes" id="UP001151699"/>
    </source>
</evidence>
<protein>
    <recommendedName>
        <fullName evidence="3">non-specific serine/threonine protein kinase</fullName>
        <ecNumber evidence="3">2.7.11.1</ecNumber>
    </recommendedName>
    <alternativeName>
        <fullName evidence="17">Nori-2</fullName>
    </alternativeName>
    <alternativeName>
        <fullName evidence="18">TP53-regulating kinase</fullName>
    </alternativeName>
    <alternativeName>
        <fullName evidence="19">p53-related protein kinase</fullName>
    </alternativeName>
</protein>
<dbReference type="InterPro" id="IPR008266">
    <property type="entry name" value="Tyr_kinase_AS"/>
</dbReference>
<keyword evidence="6" id="KW-0808">Transferase</keyword>
<keyword evidence="9" id="KW-0418">Kinase</keyword>
<evidence type="ECO:0000256" key="2">
    <source>
        <dbReference type="ARBA" id="ARBA00010630"/>
    </source>
</evidence>
<name>A0A9Q0RUX2_9DIPT</name>
<dbReference type="FunFam" id="1.10.510.10:FF:000323">
    <property type="entry name" value="TP53-regulating kinase, putative"/>
    <property type="match status" value="1"/>
</dbReference>
<dbReference type="Proteomes" id="UP001151699">
    <property type="component" value="Unassembled WGS sequence"/>
</dbReference>
<evidence type="ECO:0000256" key="16">
    <source>
        <dbReference type="ARBA" id="ARBA00062157"/>
    </source>
</evidence>
<evidence type="ECO:0000256" key="8">
    <source>
        <dbReference type="ARBA" id="ARBA00022741"/>
    </source>
</evidence>
<evidence type="ECO:0000256" key="14">
    <source>
        <dbReference type="ARBA" id="ARBA00048679"/>
    </source>
</evidence>
<dbReference type="Pfam" id="PF00069">
    <property type="entry name" value="Pkinase"/>
    <property type="match status" value="1"/>
</dbReference>
<keyword evidence="11" id="KW-0067">ATP-binding</keyword>
<evidence type="ECO:0000256" key="3">
    <source>
        <dbReference type="ARBA" id="ARBA00012513"/>
    </source>
</evidence>
<dbReference type="GO" id="GO:0070525">
    <property type="term" value="P:tRNA threonylcarbamoyladenosine metabolic process"/>
    <property type="evidence" value="ECO:0007669"/>
    <property type="project" value="TreeGrafter"/>
</dbReference>
<dbReference type="GO" id="GO:0008033">
    <property type="term" value="P:tRNA processing"/>
    <property type="evidence" value="ECO:0007669"/>
    <property type="project" value="UniProtKB-KW"/>
</dbReference>
<evidence type="ECO:0000256" key="12">
    <source>
        <dbReference type="ARBA" id="ARBA00023242"/>
    </source>
</evidence>
<dbReference type="GO" id="GO:0016787">
    <property type="term" value="F:hydrolase activity"/>
    <property type="evidence" value="ECO:0007669"/>
    <property type="project" value="UniProtKB-KW"/>
</dbReference>
<dbReference type="SMART" id="SM00220">
    <property type="entry name" value="S_TKc"/>
    <property type="match status" value="1"/>
</dbReference>
<comment type="function">
    <text evidence="15">Component of the EKC/KEOPS complex that is required for the formation of a threonylcarbamoyl group on adenosine at position 37 (t(6)A37) in tRNAs that read codons beginning with adenine. The complex is probably involved in the transfer of the threonylcarbamoyl moiety of threonylcarbamoyl-AMP (TC-AMP) to the N6 group of A37. TP53RK has ATPase activity in the context of the EKC/KEOPS complex and likely plays a supporting role to the catalytic subunit OSGEP. Atypical protein kinase that phosphorylates 'Ser-15' of p53/TP53 protein and may therefore participate in its activation.</text>
</comment>
<evidence type="ECO:0000256" key="5">
    <source>
        <dbReference type="ARBA" id="ARBA00022553"/>
    </source>
</evidence>
<evidence type="ECO:0000259" key="20">
    <source>
        <dbReference type="PROSITE" id="PS50011"/>
    </source>
</evidence>
<dbReference type="SUPFAM" id="SSF56112">
    <property type="entry name" value="Protein kinase-like (PK-like)"/>
    <property type="match status" value="1"/>
</dbReference>
<comment type="catalytic activity">
    <reaction evidence="14">
        <text>L-seryl-[protein] + ATP = O-phospho-L-seryl-[protein] + ADP + H(+)</text>
        <dbReference type="Rhea" id="RHEA:17989"/>
        <dbReference type="Rhea" id="RHEA-COMP:9863"/>
        <dbReference type="Rhea" id="RHEA-COMP:11604"/>
        <dbReference type="ChEBI" id="CHEBI:15378"/>
        <dbReference type="ChEBI" id="CHEBI:29999"/>
        <dbReference type="ChEBI" id="CHEBI:30616"/>
        <dbReference type="ChEBI" id="CHEBI:83421"/>
        <dbReference type="ChEBI" id="CHEBI:456216"/>
        <dbReference type="EC" id="2.7.11.1"/>
    </reaction>
</comment>
<accession>A0A9Q0RUX2</accession>
<evidence type="ECO:0000256" key="10">
    <source>
        <dbReference type="ARBA" id="ARBA00022801"/>
    </source>
</evidence>
<comment type="subunit">
    <text evidence="16">Component of the EKC/KEOPS complex composed of at least GON7, TP53RK, TPRKB, OSGEP and LAGE3; the whole complex dimerizes.</text>
</comment>
<evidence type="ECO:0000256" key="19">
    <source>
        <dbReference type="ARBA" id="ARBA00081359"/>
    </source>
</evidence>
<evidence type="ECO:0000256" key="9">
    <source>
        <dbReference type="ARBA" id="ARBA00022777"/>
    </source>
</evidence>
<comment type="catalytic activity">
    <reaction evidence="13">
        <text>L-threonyl-[protein] + ATP = O-phospho-L-threonyl-[protein] + ADP + H(+)</text>
        <dbReference type="Rhea" id="RHEA:46608"/>
        <dbReference type="Rhea" id="RHEA-COMP:11060"/>
        <dbReference type="Rhea" id="RHEA-COMP:11605"/>
        <dbReference type="ChEBI" id="CHEBI:15378"/>
        <dbReference type="ChEBI" id="CHEBI:30013"/>
        <dbReference type="ChEBI" id="CHEBI:30616"/>
        <dbReference type="ChEBI" id="CHEBI:61977"/>
        <dbReference type="ChEBI" id="CHEBI:456216"/>
        <dbReference type="EC" id="2.7.11.1"/>
    </reaction>
</comment>
<dbReference type="PANTHER" id="PTHR12209">
    <property type="entry name" value="NON-SPECIFIC SERINE/THREONINE PROTEIN KINASE"/>
    <property type="match status" value="1"/>
</dbReference>
<organism evidence="21 22">
    <name type="scientific">Pseudolycoriella hygida</name>
    <dbReference type="NCBI Taxonomy" id="35572"/>
    <lineage>
        <taxon>Eukaryota</taxon>
        <taxon>Metazoa</taxon>
        <taxon>Ecdysozoa</taxon>
        <taxon>Arthropoda</taxon>
        <taxon>Hexapoda</taxon>
        <taxon>Insecta</taxon>
        <taxon>Pterygota</taxon>
        <taxon>Neoptera</taxon>
        <taxon>Endopterygota</taxon>
        <taxon>Diptera</taxon>
        <taxon>Nematocera</taxon>
        <taxon>Sciaroidea</taxon>
        <taxon>Sciaridae</taxon>
        <taxon>Pseudolycoriella</taxon>
    </lineage>
</organism>
<dbReference type="Gene3D" id="1.10.510.10">
    <property type="entry name" value="Transferase(Phosphotransferase) domain 1"/>
    <property type="match status" value="1"/>
</dbReference>